<evidence type="ECO:0000313" key="7">
    <source>
        <dbReference type="Proteomes" id="UP000319801"/>
    </source>
</evidence>
<evidence type="ECO:0000256" key="1">
    <source>
        <dbReference type="ARBA" id="ARBA00010955"/>
    </source>
</evidence>
<dbReference type="InterPro" id="IPR001849">
    <property type="entry name" value="PH_domain"/>
</dbReference>
<dbReference type="Gene3D" id="2.30.29.30">
    <property type="entry name" value="Pleckstrin-homology domain (PH domain)/Phosphotyrosine-binding domain (PTB)"/>
    <property type="match status" value="2"/>
</dbReference>
<keyword evidence="7" id="KW-1185">Reference proteome</keyword>
<keyword evidence="2" id="KW-0597">Phosphoprotein</keyword>
<dbReference type="SUPFAM" id="SSF50729">
    <property type="entry name" value="PH domain-like"/>
    <property type="match status" value="2"/>
</dbReference>
<dbReference type="PANTHER" id="PTHR21258:SF14">
    <property type="entry name" value="DOCKING PROTEIN 2"/>
    <property type="match status" value="1"/>
</dbReference>
<dbReference type="Proteomes" id="UP000319801">
    <property type="component" value="Unassembled WGS sequence"/>
</dbReference>
<dbReference type="GO" id="GO:0007265">
    <property type="term" value="P:Ras protein signal transduction"/>
    <property type="evidence" value="ECO:0007669"/>
    <property type="project" value="TreeGrafter"/>
</dbReference>
<dbReference type="SMART" id="SM01244">
    <property type="entry name" value="IRS"/>
    <property type="match status" value="1"/>
</dbReference>
<evidence type="ECO:0000259" key="4">
    <source>
        <dbReference type="PROSITE" id="PS50003"/>
    </source>
</evidence>
<dbReference type="EMBL" id="VCAZ01000386">
    <property type="protein sequence ID" value="TUK42442.1"/>
    <property type="molecule type" value="Genomic_DNA"/>
</dbReference>
<dbReference type="OrthoDB" id="6020914at2759"/>
<dbReference type="PROSITE" id="PS50003">
    <property type="entry name" value="PH_DOMAIN"/>
    <property type="match status" value="1"/>
</dbReference>
<accession>A0A556VWX8</accession>
<dbReference type="SMART" id="SM00233">
    <property type="entry name" value="PH"/>
    <property type="match status" value="1"/>
</dbReference>
<dbReference type="InterPro" id="IPR011993">
    <property type="entry name" value="PH-like_dom_sf"/>
</dbReference>
<dbReference type="InterPro" id="IPR050996">
    <property type="entry name" value="Docking_Protein_DOK"/>
</dbReference>
<feature type="domain" description="IRS-type PTB" evidence="5">
    <location>
        <begin position="156"/>
        <end position="260"/>
    </location>
</feature>
<evidence type="ECO:0000313" key="6">
    <source>
        <dbReference type="EMBL" id="TUK42442.1"/>
    </source>
</evidence>
<dbReference type="InterPro" id="IPR037751">
    <property type="entry name" value="Dok1/2/3_PTB"/>
</dbReference>
<reference evidence="6 7" key="1">
    <citation type="journal article" date="2019" name="Genome Biol. Evol.">
        <title>Whole-Genome Sequencing of the Giant Devil Catfish, Bagarius yarrelli.</title>
        <authorList>
            <person name="Jiang W."/>
            <person name="Lv Y."/>
            <person name="Cheng L."/>
            <person name="Yang K."/>
            <person name="Chao B."/>
            <person name="Wang X."/>
            <person name="Li Y."/>
            <person name="Pan X."/>
            <person name="You X."/>
            <person name="Zhang Y."/>
            <person name="Yang J."/>
            <person name="Li J."/>
            <person name="Zhang X."/>
            <person name="Liu S."/>
            <person name="Sun C."/>
            <person name="Yang J."/>
            <person name="Shi Q."/>
        </authorList>
    </citation>
    <scope>NUCLEOTIDE SEQUENCE [LARGE SCALE GENOMIC DNA]</scope>
    <source>
        <strain evidence="6">JWS20170419001</strain>
        <tissue evidence="6">Muscle</tissue>
    </source>
</reference>
<dbReference type="Pfam" id="PF02174">
    <property type="entry name" value="IRS"/>
    <property type="match status" value="1"/>
</dbReference>
<dbReference type="PANTHER" id="PTHR21258">
    <property type="entry name" value="DOCKING PROTEIN RELATED"/>
    <property type="match status" value="1"/>
</dbReference>
<dbReference type="PROSITE" id="PS51064">
    <property type="entry name" value="IRS_PTB"/>
    <property type="match status" value="1"/>
</dbReference>
<dbReference type="AlphaFoldDB" id="A0A556VWX8"/>
<dbReference type="GO" id="GO:0005737">
    <property type="term" value="C:cytoplasm"/>
    <property type="evidence" value="ECO:0007669"/>
    <property type="project" value="TreeGrafter"/>
</dbReference>
<evidence type="ECO:0000256" key="2">
    <source>
        <dbReference type="ARBA" id="ARBA00022553"/>
    </source>
</evidence>
<feature type="region of interest" description="Disordered" evidence="3">
    <location>
        <begin position="299"/>
        <end position="319"/>
    </location>
</feature>
<dbReference type="InterPro" id="IPR002404">
    <property type="entry name" value="IRS_PTB"/>
</dbReference>
<protein>
    <submittedName>
        <fullName evidence="6">Docking protein 2</fullName>
    </submittedName>
</protein>
<gene>
    <name evidence="6" type="ORF">Baya_16788</name>
</gene>
<dbReference type="CDD" id="cd01203">
    <property type="entry name" value="PTB_DOK1_DOK2_DOK3"/>
    <property type="match status" value="1"/>
</dbReference>
<dbReference type="SMART" id="SM00310">
    <property type="entry name" value="PTBI"/>
    <property type="match status" value="1"/>
</dbReference>
<comment type="caution">
    <text evidence="6">The sequence shown here is derived from an EMBL/GenBank/DDBJ whole genome shotgun (WGS) entry which is preliminary data.</text>
</comment>
<feature type="compositionally biased region" description="Basic and acidic residues" evidence="3">
    <location>
        <begin position="527"/>
        <end position="540"/>
    </location>
</feature>
<evidence type="ECO:0000256" key="3">
    <source>
        <dbReference type="SAM" id="MobiDB-lite"/>
    </source>
</evidence>
<feature type="region of interest" description="Disordered" evidence="3">
    <location>
        <begin position="512"/>
        <end position="557"/>
    </location>
</feature>
<dbReference type="CDD" id="cd14676">
    <property type="entry name" value="PH_DOK1_2_3"/>
    <property type="match status" value="1"/>
</dbReference>
<sequence length="569" mass="64859">MEEEIRKKGMLYVQQQRFGKKWRKVWSILYRESTCSISRLEFFECKDGVSGTLEKSNRKQENKKIIRLSDCVRVSEAVEVDGCPKDCKAFVVETTEKTFVFAVETVEAEDWMQKLCEIAFPMNWSERGAARQNSLPPDLNDASMTDNLLYCGKEAALRDFKVVIRRTDAAERCGLKGHYLLRTDFDSLLLKEPKTGEVHFTWPYRFLRRFGRDKMTFSFEAGRRCDSGEGNFEFDTKQGNAIFQSVEAAINLQKAGFLQQQSASGARDQVLLMPQLPKITPPTEDGSSTVYSMLSETAIKDKARQSPPHRSKLETPTDKHLTGVKSLNLESRSMPRKNQVKNFRSCPLANTDDEAYSQVTAPLSEKEIPDRVAHEEQHQTLRPCSSSPDPEYSLPFDNIAKNVMMDILTSSHLGPPMVVEPCNKTRDSNKKTAEPLYDIIDESAIRSFPRKPKRHQNKYPAVEHIYDEPEGCATTPDAPMALYDDPEEVRCNAWKTLGAVNDPSGHEFPYNAHRDDYAVPKPPRRARIPELERERGEKSRKTGIQTEDEEESSMYDNVVLKIKTSSLNE</sequence>
<evidence type="ECO:0000259" key="5">
    <source>
        <dbReference type="PROSITE" id="PS51064"/>
    </source>
</evidence>
<name>A0A556VWX8_BAGYA</name>
<proteinExistence type="inferred from homology"/>
<dbReference type="GO" id="GO:0007169">
    <property type="term" value="P:cell surface receptor protein tyrosine kinase signaling pathway"/>
    <property type="evidence" value="ECO:0007669"/>
    <property type="project" value="TreeGrafter"/>
</dbReference>
<feature type="domain" description="PH" evidence="4">
    <location>
        <begin position="4"/>
        <end position="120"/>
    </location>
</feature>
<dbReference type="GO" id="GO:0043410">
    <property type="term" value="P:positive regulation of MAPK cascade"/>
    <property type="evidence" value="ECO:0007669"/>
    <property type="project" value="TreeGrafter"/>
</dbReference>
<organism evidence="6 7">
    <name type="scientific">Bagarius yarrelli</name>
    <name type="common">Goonch</name>
    <name type="synonym">Bagrus yarrelli</name>
    <dbReference type="NCBI Taxonomy" id="175774"/>
    <lineage>
        <taxon>Eukaryota</taxon>
        <taxon>Metazoa</taxon>
        <taxon>Chordata</taxon>
        <taxon>Craniata</taxon>
        <taxon>Vertebrata</taxon>
        <taxon>Euteleostomi</taxon>
        <taxon>Actinopterygii</taxon>
        <taxon>Neopterygii</taxon>
        <taxon>Teleostei</taxon>
        <taxon>Ostariophysi</taxon>
        <taxon>Siluriformes</taxon>
        <taxon>Sisoridae</taxon>
        <taxon>Sisorinae</taxon>
        <taxon>Bagarius</taxon>
    </lineage>
</organism>
<dbReference type="Pfam" id="PF00169">
    <property type="entry name" value="PH"/>
    <property type="match status" value="1"/>
</dbReference>
<comment type="similarity">
    <text evidence="1">Belongs to the DOK family. Type A subfamily.</text>
</comment>